<dbReference type="EMBL" id="JAPEUX010000001">
    <property type="protein sequence ID" value="KAJ4360718.1"/>
    <property type="molecule type" value="Genomic_DNA"/>
</dbReference>
<keyword evidence="2" id="KW-1185">Reference proteome</keyword>
<dbReference type="RefSeq" id="XP_056076920.1">
    <property type="nucleotide sequence ID" value="XM_056210098.1"/>
</dbReference>
<gene>
    <name evidence="1" type="ORF">N0V89_001285</name>
</gene>
<dbReference type="AlphaFoldDB" id="A0A9W8XW95"/>
<dbReference type="Proteomes" id="UP001140513">
    <property type="component" value="Unassembled WGS sequence"/>
</dbReference>
<reference evidence="1" key="1">
    <citation type="submission" date="2022-10" db="EMBL/GenBank/DDBJ databases">
        <title>Tapping the CABI collections for fungal endophytes: first genome assemblies for Collariella, Neodidymelliopsis, Ascochyta clinopodiicola, Didymella pomorum, Didymosphaeria variabile, Neocosmospora piperis and Neocucurbitaria cava.</title>
        <authorList>
            <person name="Hill R."/>
        </authorList>
    </citation>
    <scope>NUCLEOTIDE SEQUENCE</scope>
    <source>
        <strain evidence="1">IMI 356815</strain>
    </source>
</reference>
<dbReference type="OrthoDB" id="39175at2759"/>
<name>A0A9W8XW95_9PLEO</name>
<protein>
    <submittedName>
        <fullName evidence="1">Uncharacterized protein</fullName>
    </submittedName>
</protein>
<accession>A0A9W8XW95</accession>
<comment type="caution">
    <text evidence="1">The sequence shown here is derived from an EMBL/GenBank/DDBJ whole genome shotgun (WGS) entry which is preliminary data.</text>
</comment>
<proteinExistence type="predicted"/>
<sequence length="91" mass="10005">MSPLVQQHGNAAVVQEQQAGLLLNFAAGNEAAVTEDGVMQSSITGEAQEEVMANEPWQDDMMWQLFQAQPSLDWFNSDILDPASWDLNLPS</sequence>
<organism evidence="1 2">
    <name type="scientific">Didymosphaeria variabile</name>
    <dbReference type="NCBI Taxonomy" id="1932322"/>
    <lineage>
        <taxon>Eukaryota</taxon>
        <taxon>Fungi</taxon>
        <taxon>Dikarya</taxon>
        <taxon>Ascomycota</taxon>
        <taxon>Pezizomycotina</taxon>
        <taxon>Dothideomycetes</taxon>
        <taxon>Pleosporomycetidae</taxon>
        <taxon>Pleosporales</taxon>
        <taxon>Massarineae</taxon>
        <taxon>Didymosphaeriaceae</taxon>
        <taxon>Didymosphaeria</taxon>
    </lineage>
</organism>
<evidence type="ECO:0000313" key="2">
    <source>
        <dbReference type="Proteomes" id="UP001140513"/>
    </source>
</evidence>
<evidence type="ECO:0000313" key="1">
    <source>
        <dbReference type="EMBL" id="KAJ4360718.1"/>
    </source>
</evidence>
<dbReference type="GeneID" id="80904815"/>